<dbReference type="InterPro" id="IPR050796">
    <property type="entry name" value="SCF_F-box_component"/>
</dbReference>
<dbReference type="NCBIfam" id="TIGR01640">
    <property type="entry name" value="F_box_assoc_1"/>
    <property type="match status" value="1"/>
</dbReference>
<dbReference type="InterPro" id="IPR006527">
    <property type="entry name" value="F-box-assoc_dom_typ1"/>
</dbReference>
<sequence>MATPGVPLEVQKGLQIMLLPVKVLKLVYGHSETAVYSVKTKSWKIINVEFPPKMLWCFSLSVFLRGFIHWLAYTDQGWKRTILLFDVCNEVLGEAQLPEMDKCYDSNPSSISVVKGSLCLLVEELRDDEGICHVWTMNEYGVSESWTKQLRVVHGKISMSSLKLSWWQNRIL</sequence>
<name>A0AAV6WNI5_9LAMI</name>
<reference evidence="2" key="1">
    <citation type="submission" date="2019-10" db="EMBL/GenBank/DDBJ databases">
        <authorList>
            <person name="Zhang R."/>
            <person name="Pan Y."/>
            <person name="Wang J."/>
            <person name="Ma R."/>
            <person name="Yu S."/>
        </authorList>
    </citation>
    <scope>NUCLEOTIDE SEQUENCE</scope>
    <source>
        <strain evidence="2">LA-IB0</strain>
        <tissue evidence="2">Leaf</tissue>
    </source>
</reference>
<accession>A0AAV6WNI5</accession>
<dbReference type="PANTHER" id="PTHR31672">
    <property type="entry name" value="BNACNNG10540D PROTEIN"/>
    <property type="match status" value="1"/>
</dbReference>
<dbReference type="AlphaFoldDB" id="A0AAV6WNI5"/>
<evidence type="ECO:0000313" key="2">
    <source>
        <dbReference type="EMBL" id="KAG8372566.1"/>
    </source>
</evidence>
<feature type="domain" description="F-box associated beta-propeller type 1" evidence="1">
    <location>
        <begin position="30"/>
        <end position="151"/>
    </location>
</feature>
<dbReference type="Proteomes" id="UP000826271">
    <property type="component" value="Unassembled WGS sequence"/>
</dbReference>
<evidence type="ECO:0000259" key="1">
    <source>
        <dbReference type="Pfam" id="PF07734"/>
    </source>
</evidence>
<keyword evidence="3" id="KW-1185">Reference proteome</keyword>
<dbReference type="Pfam" id="PF07734">
    <property type="entry name" value="FBA_1"/>
    <property type="match status" value="1"/>
</dbReference>
<gene>
    <name evidence="2" type="ORF">BUALT_Bualt12G0079300</name>
</gene>
<proteinExistence type="predicted"/>
<dbReference type="InterPro" id="IPR017451">
    <property type="entry name" value="F-box-assoc_interact_dom"/>
</dbReference>
<protein>
    <recommendedName>
        <fullName evidence="1">F-box associated beta-propeller type 1 domain-containing protein</fullName>
    </recommendedName>
</protein>
<dbReference type="EMBL" id="WHWC01000012">
    <property type="protein sequence ID" value="KAG8372566.1"/>
    <property type="molecule type" value="Genomic_DNA"/>
</dbReference>
<organism evidence="2 3">
    <name type="scientific">Buddleja alternifolia</name>
    <dbReference type="NCBI Taxonomy" id="168488"/>
    <lineage>
        <taxon>Eukaryota</taxon>
        <taxon>Viridiplantae</taxon>
        <taxon>Streptophyta</taxon>
        <taxon>Embryophyta</taxon>
        <taxon>Tracheophyta</taxon>
        <taxon>Spermatophyta</taxon>
        <taxon>Magnoliopsida</taxon>
        <taxon>eudicotyledons</taxon>
        <taxon>Gunneridae</taxon>
        <taxon>Pentapetalae</taxon>
        <taxon>asterids</taxon>
        <taxon>lamiids</taxon>
        <taxon>Lamiales</taxon>
        <taxon>Scrophulariaceae</taxon>
        <taxon>Buddlejeae</taxon>
        <taxon>Buddleja</taxon>
    </lineage>
</organism>
<dbReference type="PANTHER" id="PTHR31672:SF13">
    <property type="entry name" value="F-BOX PROTEIN CPR30-LIKE"/>
    <property type="match status" value="1"/>
</dbReference>
<comment type="caution">
    <text evidence="2">The sequence shown here is derived from an EMBL/GenBank/DDBJ whole genome shotgun (WGS) entry which is preliminary data.</text>
</comment>
<evidence type="ECO:0000313" key="3">
    <source>
        <dbReference type="Proteomes" id="UP000826271"/>
    </source>
</evidence>